<comment type="caution">
    <text evidence="2">The sequence shown here is derived from an EMBL/GenBank/DDBJ whole genome shotgun (WGS) entry which is preliminary data.</text>
</comment>
<evidence type="ECO:0000313" key="3">
    <source>
        <dbReference type="Proteomes" id="UP001203852"/>
    </source>
</evidence>
<dbReference type="AlphaFoldDB" id="A0AAN6E2Y6"/>
<feature type="compositionally biased region" description="Low complexity" evidence="1">
    <location>
        <begin position="227"/>
        <end position="246"/>
    </location>
</feature>
<feature type="region of interest" description="Disordered" evidence="1">
    <location>
        <begin position="407"/>
        <end position="436"/>
    </location>
</feature>
<proteinExistence type="predicted"/>
<dbReference type="EMBL" id="MU404352">
    <property type="protein sequence ID" value="KAI1615665.1"/>
    <property type="molecule type" value="Genomic_DNA"/>
</dbReference>
<gene>
    <name evidence="2" type="ORF">EDD36DRAFT_194144</name>
</gene>
<feature type="compositionally biased region" description="Polar residues" evidence="1">
    <location>
        <begin position="259"/>
        <end position="268"/>
    </location>
</feature>
<feature type="region of interest" description="Disordered" evidence="1">
    <location>
        <begin position="318"/>
        <end position="393"/>
    </location>
</feature>
<feature type="region of interest" description="Disordered" evidence="1">
    <location>
        <begin position="183"/>
        <end position="279"/>
    </location>
</feature>
<sequence>MTKLHKQPPPAYTGRPNSTITLQSAVPYESLPQSTQQPVPVTTAPTTASNNEFAPTNPFSNAFSPQSGPTNGQSSPFSPVSPIAESQPIQRQSQSQSLAPTSQRGSGDLQRVDEEPYPETNVAPMPRKPVRVAKDMHDGALPPVYRRQASDNIPPAELAQALSSAQGLSSVQGCRKCGKKLGEGHTNCGQCGKRKTSGSATTTPAAATPAAHTRNPSEEITSHQSRPSESTTAGPSSSAGSSPGRSCCNKCGRYKRPSSLASQQSSPEQGRFYAAREPMPMASHPAMRAYQAGLSIQPVTGPPRNSVYPQIDVIPPSATTYRNSLKSPFTFNEDDTPLVNKPIAERTPSRNSSLIRSLSRRFSRKDKNKDKGYPQPLPSQQLATNENQSGEQSAGRLINMISSAMQGPVNDRDANYSRLGEGEQDDRPMTPFSFVDGKDEQNAFEMVDLREQEEESGQTSLKAVVNHAVTITPAEEYPPVLQDTIDVISRPRTAEATGQNLSVPGADRPQITRFKSLRSGVSRMNSTVSRSTSLKRLGSLKTVHHNWYRDDMAIEGATGEHMVAAF</sequence>
<feature type="compositionally biased region" description="Polar residues" evidence="1">
    <location>
        <begin position="318"/>
        <end position="330"/>
    </location>
</feature>
<feature type="compositionally biased region" description="Polar residues" evidence="1">
    <location>
        <begin position="50"/>
        <end position="78"/>
    </location>
</feature>
<reference evidence="2" key="1">
    <citation type="journal article" date="2022" name="bioRxiv">
        <title>Deciphering the potential niche of two novel black yeast fungi from a biological soil crust based on their genomes, phenotypes, and melanin regulation.</title>
        <authorList>
            <consortium name="DOE Joint Genome Institute"/>
            <person name="Carr E.C."/>
            <person name="Barton Q."/>
            <person name="Grambo S."/>
            <person name="Sullivan M."/>
            <person name="Renfro C.M."/>
            <person name="Kuo A."/>
            <person name="Pangilinan J."/>
            <person name="Lipzen A."/>
            <person name="Keymanesh K."/>
            <person name="Savage E."/>
            <person name="Barry K."/>
            <person name="Grigoriev I.V."/>
            <person name="Riekhof W.R."/>
            <person name="Harris S.S."/>
        </authorList>
    </citation>
    <scope>NUCLEOTIDE SEQUENCE</scope>
    <source>
        <strain evidence="2">JF 03-4F</strain>
    </source>
</reference>
<organism evidence="2 3">
    <name type="scientific">Exophiala viscosa</name>
    <dbReference type="NCBI Taxonomy" id="2486360"/>
    <lineage>
        <taxon>Eukaryota</taxon>
        <taxon>Fungi</taxon>
        <taxon>Dikarya</taxon>
        <taxon>Ascomycota</taxon>
        <taxon>Pezizomycotina</taxon>
        <taxon>Eurotiomycetes</taxon>
        <taxon>Chaetothyriomycetidae</taxon>
        <taxon>Chaetothyriales</taxon>
        <taxon>Herpotrichiellaceae</taxon>
        <taxon>Exophiala</taxon>
    </lineage>
</organism>
<feature type="compositionally biased region" description="Low complexity" evidence="1">
    <location>
        <begin position="86"/>
        <end position="97"/>
    </location>
</feature>
<feature type="compositionally biased region" description="Low complexity" evidence="1">
    <location>
        <begin position="32"/>
        <end position="49"/>
    </location>
</feature>
<protein>
    <submittedName>
        <fullName evidence="2">Uncharacterized protein</fullName>
    </submittedName>
</protein>
<feature type="compositionally biased region" description="Low complexity" evidence="1">
    <location>
        <begin position="200"/>
        <end position="211"/>
    </location>
</feature>
<name>A0AAN6E2Y6_9EURO</name>
<evidence type="ECO:0000313" key="2">
    <source>
        <dbReference type="EMBL" id="KAI1615665.1"/>
    </source>
</evidence>
<evidence type="ECO:0000256" key="1">
    <source>
        <dbReference type="SAM" id="MobiDB-lite"/>
    </source>
</evidence>
<feature type="compositionally biased region" description="Polar residues" evidence="1">
    <location>
        <begin position="15"/>
        <end position="24"/>
    </location>
</feature>
<feature type="region of interest" description="Disordered" evidence="1">
    <location>
        <begin position="1"/>
        <end position="129"/>
    </location>
</feature>
<keyword evidence="3" id="KW-1185">Reference proteome</keyword>
<accession>A0AAN6E2Y6</accession>
<dbReference type="Proteomes" id="UP001203852">
    <property type="component" value="Unassembled WGS sequence"/>
</dbReference>
<feature type="compositionally biased region" description="Polar residues" evidence="1">
    <location>
        <begin position="378"/>
        <end position="392"/>
    </location>
</feature>